<dbReference type="EMBL" id="CP126980">
    <property type="protein sequence ID" value="WIM94907.1"/>
    <property type="molecule type" value="Genomic_DNA"/>
</dbReference>
<dbReference type="RefSeq" id="WP_284916160.1">
    <property type="nucleotide sequence ID" value="NZ_CP126980.1"/>
</dbReference>
<reference evidence="2 3" key="1">
    <citation type="submission" date="2023-06" db="EMBL/GenBank/DDBJ databases">
        <authorList>
            <person name="Yushchuk O."/>
            <person name="Binda E."/>
            <person name="Ruckert-Reed C."/>
            <person name="Fedorenko V."/>
            <person name="Kalinowski J."/>
            <person name="Marinelli F."/>
        </authorList>
    </citation>
    <scope>NUCLEOTIDE SEQUENCE [LARGE SCALE GENOMIC DNA]</scope>
    <source>
        <strain evidence="2 3">NRRL 3884</strain>
    </source>
</reference>
<accession>A0ABY8WC25</accession>
<dbReference type="Proteomes" id="UP001240150">
    <property type="component" value="Chromosome"/>
</dbReference>
<dbReference type="SUPFAM" id="SSF53335">
    <property type="entry name" value="S-adenosyl-L-methionine-dependent methyltransferases"/>
    <property type="match status" value="1"/>
</dbReference>
<name>A0ABY8WC25_9ACTN</name>
<proteinExistence type="predicted"/>
<feature type="domain" description="Methyltransferase type 12" evidence="1">
    <location>
        <begin position="58"/>
        <end position="152"/>
    </location>
</feature>
<keyword evidence="3" id="KW-1185">Reference proteome</keyword>
<sequence length="276" mass="30582">MSDYLTVNRANWDERAGAHAASADYGFARFAADPAHLSDVVRFDLPLLGDVSGRRAVHLQCHIGTDTVSLSRLGARMTGLDFSGESLKHARRLASLAGAEIDFVRSDVYAARDVLDGEFDLVFTGIGALGWLPDIRRWARTVASLLAPGGRLFIREGHPVLWACDYERTDGVIALAEPYFEQAEPQIYDEAGTYVDTDHRFTHTVTHEWNHGLGEIVTAVLEAGLTLTGLVEHRSVPWNALPGRMRRLDNGEWQLADRPERLPHTYTLQAVRLPSA</sequence>
<keyword evidence="2" id="KW-0808">Transferase</keyword>
<dbReference type="GO" id="GO:0032259">
    <property type="term" value="P:methylation"/>
    <property type="evidence" value="ECO:0007669"/>
    <property type="project" value="UniProtKB-KW"/>
</dbReference>
<evidence type="ECO:0000313" key="3">
    <source>
        <dbReference type="Proteomes" id="UP001240150"/>
    </source>
</evidence>
<keyword evidence="2" id="KW-0489">Methyltransferase</keyword>
<dbReference type="CDD" id="cd02440">
    <property type="entry name" value="AdoMet_MTases"/>
    <property type="match status" value="1"/>
</dbReference>
<dbReference type="InterPro" id="IPR013217">
    <property type="entry name" value="Methyltransf_12"/>
</dbReference>
<dbReference type="GO" id="GO:0008168">
    <property type="term" value="F:methyltransferase activity"/>
    <property type="evidence" value="ECO:0007669"/>
    <property type="project" value="UniProtKB-KW"/>
</dbReference>
<evidence type="ECO:0000259" key="1">
    <source>
        <dbReference type="Pfam" id="PF08242"/>
    </source>
</evidence>
<dbReference type="EC" id="2.1.-.-" evidence="2"/>
<dbReference type="Gene3D" id="3.40.50.150">
    <property type="entry name" value="Vaccinia Virus protein VP39"/>
    <property type="match status" value="1"/>
</dbReference>
<gene>
    <name evidence="2" type="ORF">ACTOB_006966</name>
</gene>
<dbReference type="Pfam" id="PF08242">
    <property type="entry name" value="Methyltransf_12"/>
    <property type="match status" value="1"/>
</dbReference>
<dbReference type="InterPro" id="IPR029063">
    <property type="entry name" value="SAM-dependent_MTases_sf"/>
</dbReference>
<evidence type="ECO:0000313" key="2">
    <source>
        <dbReference type="EMBL" id="WIM94907.1"/>
    </source>
</evidence>
<organism evidence="2 3">
    <name type="scientific">Actinoplanes oblitus</name>
    <dbReference type="NCBI Taxonomy" id="3040509"/>
    <lineage>
        <taxon>Bacteria</taxon>
        <taxon>Bacillati</taxon>
        <taxon>Actinomycetota</taxon>
        <taxon>Actinomycetes</taxon>
        <taxon>Micromonosporales</taxon>
        <taxon>Micromonosporaceae</taxon>
        <taxon>Actinoplanes</taxon>
    </lineage>
</organism>
<protein>
    <submittedName>
        <fullName evidence="2">Class I SAM-dependent methyltransferase</fullName>
        <ecNumber evidence="2">2.1.-.-</ecNumber>
    </submittedName>
</protein>